<dbReference type="AlphaFoldDB" id="A0A392RSU3"/>
<dbReference type="EMBL" id="LXQA010258244">
    <property type="protein sequence ID" value="MCI38665.1"/>
    <property type="molecule type" value="Genomic_DNA"/>
</dbReference>
<comment type="caution">
    <text evidence="1">The sequence shown here is derived from an EMBL/GenBank/DDBJ whole genome shotgun (WGS) entry which is preliminary data.</text>
</comment>
<sequence length="54" mass="6143">VDQMVFDCVVIVIRARCDIIASRHDNETGRGRILPSQTPIKFGYPQTRLKSQRG</sequence>
<evidence type="ECO:0000313" key="1">
    <source>
        <dbReference type="EMBL" id="MCI38665.1"/>
    </source>
</evidence>
<proteinExistence type="predicted"/>
<name>A0A392RSU3_9FABA</name>
<accession>A0A392RSU3</accession>
<dbReference type="Proteomes" id="UP000265520">
    <property type="component" value="Unassembled WGS sequence"/>
</dbReference>
<evidence type="ECO:0000313" key="2">
    <source>
        <dbReference type="Proteomes" id="UP000265520"/>
    </source>
</evidence>
<organism evidence="1 2">
    <name type="scientific">Trifolium medium</name>
    <dbReference type="NCBI Taxonomy" id="97028"/>
    <lineage>
        <taxon>Eukaryota</taxon>
        <taxon>Viridiplantae</taxon>
        <taxon>Streptophyta</taxon>
        <taxon>Embryophyta</taxon>
        <taxon>Tracheophyta</taxon>
        <taxon>Spermatophyta</taxon>
        <taxon>Magnoliopsida</taxon>
        <taxon>eudicotyledons</taxon>
        <taxon>Gunneridae</taxon>
        <taxon>Pentapetalae</taxon>
        <taxon>rosids</taxon>
        <taxon>fabids</taxon>
        <taxon>Fabales</taxon>
        <taxon>Fabaceae</taxon>
        <taxon>Papilionoideae</taxon>
        <taxon>50 kb inversion clade</taxon>
        <taxon>NPAAA clade</taxon>
        <taxon>Hologalegina</taxon>
        <taxon>IRL clade</taxon>
        <taxon>Trifolieae</taxon>
        <taxon>Trifolium</taxon>
    </lineage>
</organism>
<feature type="non-terminal residue" evidence="1">
    <location>
        <position position="1"/>
    </location>
</feature>
<keyword evidence="2" id="KW-1185">Reference proteome</keyword>
<reference evidence="1 2" key="1">
    <citation type="journal article" date="2018" name="Front. Plant Sci.">
        <title>Red Clover (Trifolium pratense) and Zigzag Clover (T. medium) - A Picture of Genomic Similarities and Differences.</title>
        <authorList>
            <person name="Dluhosova J."/>
            <person name="Istvanek J."/>
            <person name="Nedelnik J."/>
            <person name="Repkova J."/>
        </authorList>
    </citation>
    <scope>NUCLEOTIDE SEQUENCE [LARGE SCALE GENOMIC DNA]</scope>
    <source>
        <strain evidence="2">cv. 10/8</strain>
        <tissue evidence="1">Leaf</tissue>
    </source>
</reference>
<protein>
    <submittedName>
        <fullName evidence="1">Uncharacterized protein</fullName>
    </submittedName>
</protein>